<sequence length="369" mass="42330">MIIIVGAGSHGLSLAYHLYKEGIKDVSIIEAKNVGYGSSSRNASRYRYHFNSKENIEFAKSAIPYLWSQYKELILNVFMFNTGYLWILRTDEEIRTINKLDSIWREEGIGGKFIRCNEFEFLKFDGECYFAPQNGSFHHDYLLYSYYLKIKDKYQFIYREADKIIIENSKVKGVKLSTGEVINGDTVVITAGAWSGELMKKNNFNVPIFPEKKEIFITESLRYMVKPLVIDQTNQVYFSHTLKGEIIGGTSTPHEYGFYEFSNSIQELSKFLRGVRSLVKGAEGIGIMRGWSGYYEMTPDNSHIMGFSNEWPEGLYIDAGYSGHGMMFSPYSGKILSKLILDGYVDNQITRFSPDRFKEGKLIGEKLVI</sequence>
<reference evidence="5 6" key="1">
    <citation type="submission" date="2015-12" db="EMBL/GenBank/DDBJ databases">
        <title>A stable core within a dynamic pangenome in Sulfolobus acidocaldarius.</title>
        <authorList>
            <person name="Anderson R."/>
            <person name="Kouris A."/>
            <person name="Seward C."/>
            <person name="Campbell K."/>
            <person name="Whitaker R."/>
        </authorList>
    </citation>
    <scope>NUCLEOTIDE SEQUENCE [LARGE SCALE GENOMIC DNA]</scope>
    <source>
        <strain evidence="3 6">GG12-C01-09</strain>
        <strain evidence="4 5">NG05B_CO5_07</strain>
    </source>
</reference>
<keyword evidence="1" id="KW-0560">Oxidoreductase</keyword>
<evidence type="ECO:0000313" key="6">
    <source>
        <dbReference type="Proteomes" id="UP000065473"/>
    </source>
</evidence>
<dbReference type="GeneID" id="14551301"/>
<dbReference type="OrthoDB" id="168391at2157"/>
<dbReference type="EMBL" id="CP013694">
    <property type="protein sequence ID" value="ALU28932.1"/>
    <property type="molecule type" value="Genomic_DNA"/>
</dbReference>
<dbReference type="GO" id="GO:0005737">
    <property type="term" value="C:cytoplasm"/>
    <property type="evidence" value="ECO:0007669"/>
    <property type="project" value="TreeGrafter"/>
</dbReference>
<dbReference type="Gene3D" id="3.30.9.10">
    <property type="entry name" value="D-Amino Acid Oxidase, subunit A, domain 2"/>
    <property type="match status" value="1"/>
</dbReference>
<feature type="domain" description="FAD dependent oxidoreductase" evidence="2">
    <location>
        <begin position="2"/>
        <end position="339"/>
    </location>
</feature>
<dbReference type="SUPFAM" id="SSF51905">
    <property type="entry name" value="FAD/NAD(P)-binding domain"/>
    <property type="match status" value="1"/>
</dbReference>
<dbReference type="InterPro" id="IPR006076">
    <property type="entry name" value="FAD-dep_OxRdtase"/>
</dbReference>
<name>A0A0U2VUU6_9CREN</name>
<dbReference type="Gene3D" id="3.50.50.60">
    <property type="entry name" value="FAD/NAD(P)-binding domain"/>
    <property type="match status" value="1"/>
</dbReference>
<evidence type="ECO:0000313" key="5">
    <source>
        <dbReference type="Proteomes" id="UP000060043"/>
    </source>
</evidence>
<gene>
    <name evidence="3" type="ORF">ATY89_02475</name>
    <name evidence="4" type="ORF">ATZ20_05510</name>
</gene>
<proteinExistence type="predicted"/>
<evidence type="ECO:0000259" key="2">
    <source>
        <dbReference type="Pfam" id="PF01266"/>
    </source>
</evidence>
<dbReference type="AlphaFoldDB" id="A0A0U2VUU6"/>
<dbReference type="Proteomes" id="UP000065473">
    <property type="component" value="Chromosome"/>
</dbReference>
<dbReference type="Proteomes" id="UP000060043">
    <property type="component" value="Chromosome"/>
</dbReference>
<dbReference type="PaxDb" id="1435377-SUSAZ_03545"/>
<protein>
    <submittedName>
        <fullName evidence="3">FAD-dependent oxidoreductase</fullName>
    </submittedName>
</protein>
<dbReference type="RefSeq" id="WP_015385498.1">
    <property type="nucleotide sequence ID" value="NZ_BHWZ01000001.1"/>
</dbReference>
<dbReference type="Pfam" id="PF01266">
    <property type="entry name" value="DAO"/>
    <property type="match status" value="1"/>
</dbReference>
<dbReference type="GO" id="GO:0016491">
    <property type="term" value="F:oxidoreductase activity"/>
    <property type="evidence" value="ECO:0007669"/>
    <property type="project" value="UniProtKB-KW"/>
</dbReference>
<evidence type="ECO:0000313" key="4">
    <source>
        <dbReference type="EMBL" id="ALU31658.1"/>
    </source>
</evidence>
<dbReference type="SMR" id="A0A0U2VUU6"/>
<dbReference type="PANTHER" id="PTHR13847">
    <property type="entry name" value="SARCOSINE DEHYDROGENASE-RELATED"/>
    <property type="match status" value="1"/>
</dbReference>
<accession>A0A0U2VUU6</accession>
<dbReference type="InterPro" id="IPR036188">
    <property type="entry name" value="FAD/NAD-bd_sf"/>
</dbReference>
<evidence type="ECO:0000256" key="1">
    <source>
        <dbReference type="ARBA" id="ARBA00023002"/>
    </source>
</evidence>
<dbReference type="EMBL" id="CP013695">
    <property type="protein sequence ID" value="ALU31658.1"/>
    <property type="molecule type" value="Genomic_DNA"/>
</dbReference>
<evidence type="ECO:0000313" key="3">
    <source>
        <dbReference type="EMBL" id="ALU28932.1"/>
    </source>
</evidence>
<organism evidence="3 6">
    <name type="scientific">Sulfolobus acidocaldarius</name>
    <dbReference type="NCBI Taxonomy" id="2285"/>
    <lineage>
        <taxon>Archaea</taxon>
        <taxon>Thermoproteota</taxon>
        <taxon>Thermoprotei</taxon>
        <taxon>Sulfolobales</taxon>
        <taxon>Sulfolobaceae</taxon>
        <taxon>Sulfolobus</taxon>
    </lineage>
</organism>
<dbReference type="STRING" id="1435377.SUSAZ_03545"/>
<dbReference type="PANTHER" id="PTHR13847:SF287">
    <property type="entry name" value="FAD-DEPENDENT OXIDOREDUCTASE DOMAIN-CONTAINING PROTEIN 1"/>
    <property type="match status" value="1"/>
</dbReference>